<evidence type="ECO:0000313" key="3">
    <source>
        <dbReference type="Proteomes" id="UP000320085"/>
    </source>
</evidence>
<proteinExistence type="predicted"/>
<evidence type="ECO:0000256" key="1">
    <source>
        <dbReference type="SAM" id="MobiDB-lite"/>
    </source>
</evidence>
<protein>
    <submittedName>
        <fullName evidence="2">Uncharacterized protein</fullName>
    </submittedName>
</protein>
<reference evidence="2 3" key="1">
    <citation type="submission" date="2019-06" db="EMBL/GenBank/DDBJ databases">
        <title>Sequencing the genomes of 1000 actinobacteria strains.</title>
        <authorList>
            <person name="Klenk H.-P."/>
        </authorList>
    </citation>
    <scope>NUCLEOTIDE SEQUENCE [LARGE SCALE GENOMIC DNA]</scope>
    <source>
        <strain evidence="2 3">DSM 21776</strain>
    </source>
</reference>
<dbReference type="Proteomes" id="UP000320085">
    <property type="component" value="Unassembled WGS sequence"/>
</dbReference>
<name>A0A543PWZ5_9MICO</name>
<feature type="compositionally biased region" description="Basic and acidic residues" evidence="1">
    <location>
        <begin position="461"/>
        <end position="473"/>
    </location>
</feature>
<feature type="region of interest" description="Disordered" evidence="1">
    <location>
        <begin position="369"/>
        <end position="481"/>
    </location>
</feature>
<dbReference type="AlphaFoldDB" id="A0A543PWZ5"/>
<feature type="region of interest" description="Disordered" evidence="1">
    <location>
        <begin position="503"/>
        <end position="550"/>
    </location>
</feature>
<feature type="compositionally biased region" description="Polar residues" evidence="1">
    <location>
        <begin position="372"/>
        <end position="385"/>
    </location>
</feature>
<comment type="caution">
    <text evidence="2">The sequence shown here is derived from an EMBL/GenBank/DDBJ whole genome shotgun (WGS) entry which is preliminary data.</text>
</comment>
<dbReference type="EMBL" id="VFQF01000001">
    <property type="protein sequence ID" value="TQN48603.1"/>
    <property type="molecule type" value="Genomic_DNA"/>
</dbReference>
<accession>A0A543PWZ5</accession>
<gene>
    <name evidence="2" type="ORF">FHX52_1742</name>
</gene>
<sequence>MSEDEDIVGLGTEPQGEDAVLALPYTPQTLLEAARRFAGSAAAHYAPTDAPFFFLHAGASTELLLKAALCAASPALLLERQFNDEALIRRVGLQPLGKSGTTPRRGVERPPYTIGLAKAIDRYQLLYGQDSLGVSPEDLGLLKAARDLAAHGSNAPDVTQEMHVVLVTFAKVVNSVVARLRMSDEEFWGAHTFLVSRALDEQRGQVASRARTLISAARQRFETKYDGVPRESLERLMTETFWELNPKPNEWSRVCPACGAQGVSRVRADLWREATPEETVRLVAGYKAIDLRCPICQLTLESEELWTRPMTLRLGRRKKTICTTGRRISAGSDSAIKTWRLWSWMARLARESQRPDSGNVGRPVLRAAMSDVPSSERQCRTSRPPSGNVGRPVLRAAMSDVPSSERQCRTSRPPSGNVGRPVLRAAMSDVPSSERQCRTSRPPSGNVGRPVLRAAMSDVPSSERHFRTSDRAHPRGRNCRTVGCADPSLQLARAAPPATLAEWTPTRSRNDRPSRAACDGGISLRDSPSGLTSSRARRSSRGASTGSSRCMESIQRVVGGAASET</sequence>
<organism evidence="2 3">
    <name type="scientific">Humibacillus xanthopallidus</name>
    <dbReference type="NCBI Taxonomy" id="412689"/>
    <lineage>
        <taxon>Bacteria</taxon>
        <taxon>Bacillati</taxon>
        <taxon>Actinomycetota</taxon>
        <taxon>Actinomycetes</taxon>
        <taxon>Micrococcales</taxon>
        <taxon>Intrasporangiaceae</taxon>
        <taxon>Humibacillus</taxon>
    </lineage>
</organism>
<feature type="compositionally biased region" description="Polar residues" evidence="1">
    <location>
        <begin position="401"/>
        <end position="414"/>
    </location>
</feature>
<evidence type="ECO:0000313" key="2">
    <source>
        <dbReference type="EMBL" id="TQN48603.1"/>
    </source>
</evidence>
<feature type="compositionally biased region" description="Polar residues" evidence="1">
    <location>
        <begin position="430"/>
        <end position="443"/>
    </location>
</feature>